<dbReference type="EC" id="3.6.1.23" evidence="5"/>
<dbReference type="NCBIfam" id="TIGR00576">
    <property type="entry name" value="dut"/>
    <property type="match status" value="1"/>
</dbReference>
<evidence type="ECO:0000256" key="1">
    <source>
        <dbReference type="ARBA" id="ARBA00006581"/>
    </source>
</evidence>
<keyword evidence="3 5" id="KW-0546">Nucleotide metabolism</keyword>
<dbReference type="InterPro" id="IPR008181">
    <property type="entry name" value="dUTPase"/>
</dbReference>
<gene>
    <name evidence="5 7" type="primary">dut</name>
    <name evidence="7" type="ORF">H8717_07795</name>
</gene>
<dbReference type="InterPro" id="IPR033704">
    <property type="entry name" value="dUTPase_trimeric"/>
</dbReference>
<dbReference type="CDD" id="cd07557">
    <property type="entry name" value="trimeric_dUTPase"/>
    <property type="match status" value="1"/>
</dbReference>
<comment type="catalytic activity">
    <reaction evidence="4 5">
        <text>dUTP + H2O = dUMP + diphosphate + H(+)</text>
        <dbReference type="Rhea" id="RHEA:10248"/>
        <dbReference type="ChEBI" id="CHEBI:15377"/>
        <dbReference type="ChEBI" id="CHEBI:15378"/>
        <dbReference type="ChEBI" id="CHEBI:33019"/>
        <dbReference type="ChEBI" id="CHEBI:61555"/>
        <dbReference type="ChEBI" id="CHEBI:246422"/>
        <dbReference type="EC" id="3.6.1.23"/>
    </reaction>
</comment>
<keyword evidence="8" id="KW-1185">Reference proteome</keyword>
<organism evidence="7 8">
    <name type="scientific">Yanshouia hominis</name>
    <dbReference type="NCBI Taxonomy" id="2763673"/>
    <lineage>
        <taxon>Bacteria</taxon>
        <taxon>Bacillati</taxon>
        <taxon>Bacillota</taxon>
        <taxon>Clostridia</taxon>
        <taxon>Eubacteriales</taxon>
        <taxon>Oscillospiraceae</taxon>
        <taxon>Yanshouia</taxon>
    </lineage>
</organism>
<dbReference type="EMBL" id="JACRTB010000010">
    <property type="protein sequence ID" value="MBC8576307.1"/>
    <property type="molecule type" value="Genomic_DNA"/>
</dbReference>
<keyword evidence="5" id="KW-0479">Metal-binding</keyword>
<comment type="pathway">
    <text evidence="5">Pyrimidine metabolism; dUMP biosynthesis; dUMP from dCTP (dUTP route): step 2/2.</text>
</comment>
<name>A0ABR7NIR8_9FIRM</name>
<dbReference type="PANTHER" id="PTHR11241">
    <property type="entry name" value="DEOXYURIDINE 5'-TRIPHOSPHATE NUCLEOTIDOHYDROLASE"/>
    <property type="match status" value="1"/>
</dbReference>
<comment type="caution">
    <text evidence="7">The sequence shown here is derived from an EMBL/GenBank/DDBJ whole genome shotgun (WGS) entry which is preliminary data.</text>
</comment>
<keyword evidence="2 5" id="KW-0378">Hydrolase</keyword>
<accession>A0ABR7NIR8</accession>
<evidence type="ECO:0000256" key="5">
    <source>
        <dbReference type="HAMAP-Rule" id="MF_00116"/>
    </source>
</evidence>
<dbReference type="PANTHER" id="PTHR11241:SF0">
    <property type="entry name" value="DEOXYURIDINE 5'-TRIPHOSPHATE NUCLEOTIDOHYDROLASE"/>
    <property type="match status" value="1"/>
</dbReference>
<dbReference type="GO" id="GO:0004170">
    <property type="term" value="F:dUTP diphosphatase activity"/>
    <property type="evidence" value="ECO:0007669"/>
    <property type="project" value="UniProtKB-EC"/>
</dbReference>
<comment type="cofactor">
    <cofactor evidence="5">
        <name>Mg(2+)</name>
        <dbReference type="ChEBI" id="CHEBI:18420"/>
    </cofactor>
</comment>
<evidence type="ECO:0000313" key="7">
    <source>
        <dbReference type="EMBL" id="MBC8576307.1"/>
    </source>
</evidence>
<dbReference type="Proteomes" id="UP000658131">
    <property type="component" value="Unassembled WGS sequence"/>
</dbReference>
<dbReference type="Gene3D" id="2.70.40.10">
    <property type="match status" value="1"/>
</dbReference>
<dbReference type="RefSeq" id="WP_262399838.1">
    <property type="nucleotide sequence ID" value="NZ_JACRTB010000010.1"/>
</dbReference>
<dbReference type="InterPro" id="IPR036157">
    <property type="entry name" value="dUTPase-like_sf"/>
</dbReference>
<feature type="domain" description="dUTPase-like" evidence="6">
    <location>
        <begin position="13"/>
        <end position="143"/>
    </location>
</feature>
<dbReference type="NCBIfam" id="NF001862">
    <property type="entry name" value="PRK00601.1"/>
    <property type="match status" value="1"/>
</dbReference>
<comment type="similarity">
    <text evidence="1 5">Belongs to the dUTPase family.</text>
</comment>
<dbReference type="SUPFAM" id="SSF51283">
    <property type="entry name" value="dUTPase-like"/>
    <property type="match status" value="1"/>
</dbReference>
<protein>
    <recommendedName>
        <fullName evidence="5">Deoxyuridine 5'-triphosphate nucleotidohydrolase</fullName>
        <shortName evidence="5">dUTPase</shortName>
        <ecNumber evidence="5">3.6.1.23</ecNumber>
    </recommendedName>
    <alternativeName>
        <fullName evidence="5">dUTP pyrophosphatase</fullName>
    </alternativeName>
</protein>
<dbReference type="HAMAP" id="MF_00116">
    <property type="entry name" value="dUTPase_bact"/>
    <property type="match status" value="1"/>
</dbReference>
<proteinExistence type="inferred from homology"/>
<evidence type="ECO:0000256" key="4">
    <source>
        <dbReference type="ARBA" id="ARBA00047686"/>
    </source>
</evidence>
<dbReference type="Pfam" id="PF00692">
    <property type="entry name" value="dUTPase"/>
    <property type="match status" value="1"/>
</dbReference>
<comment type="caution">
    <text evidence="5">Lacks conserved residue(s) required for the propagation of feature annotation.</text>
</comment>
<keyword evidence="5" id="KW-0460">Magnesium</keyword>
<evidence type="ECO:0000259" key="6">
    <source>
        <dbReference type="Pfam" id="PF00692"/>
    </source>
</evidence>
<sequence length="145" mass="14750">MTLKIQRLTPTAVLPERATGQSAGLDLRADIGQAVTLPPGGASVFPTGLAIALPEGTVGLVFGRSGLGIKHGIAPSNAVGVIDADYRGEVRVGLTNHSDKPYTIEPGERIAQLVVTPVLLPEIAEVSSLDETARGAGGFGSTGRG</sequence>
<comment type="function">
    <text evidence="5">This enzyme is involved in nucleotide metabolism: it produces dUMP, the immediate precursor of thymidine nucleotides and it decreases the intracellular concentration of dUTP so that uracil cannot be incorporated into DNA.</text>
</comment>
<evidence type="ECO:0000256" key="3">
    <source>
        <dbReference type="ARBA" id="ARBA00023080"/>
    </source>
</evidence>
<reference evidence="7 8" key="1">
    <citation type="submission" date="2020-08" db="EMBL/GenBank/DDBJ databases">
        <title>Genome public.</title>
        <authorList>
            <person name="Liu C."/>
            <person name="Sun Q."/>
        </authorList>
    </citation>
    <scope>NUCLEOTIDE SEQUENCE [LARGE SCALE GENOMIC DNA]</scope>
    <source>
        <strain evidence="7 8">BX1</strain>
    </source>
</reference>
<evidence type="ECO:0000313" key="8">
    <source>
        <dbReference type="Proteomes" id="UP000658131"/>
    </source>
</evidence>
<evidence type="ECO:0000256" key="2">
    <source>
        <dbReference type="ARBA" id="ARBA00022801"/>
    </source>
</evidence>
<dbReference type="InterPro" id="IPR029054">
    <property type="entry name" value="dUTPase-like"/>
</dbReference>
<feature type="binding site" evidence="5">
    <location>
        <begin position="81"/>
        <end position="83"/>
    </location>
    <ligand>
        <name>substrate</name>
    </ligand>
</feature>
<feature type="binding site" evidence="5">
    <location>
        <begin position="64"/>
        <end position="66"/>
    </location>
    <ligand>
        <name>substrate</name>
    </ligand>
</feature>
<feature type="binding site" evidence="5">
    <location>
        <position position="77"/>
    </location>
    <ligand>
        <name>substrate</name>
    </ligand>
</feature>